<accession>V5F7M8</accession>
<reference evidence="2" key="1">
    <citation type="submission" date="2012-12" db="EMBL/GenBank/DDBJ databases">
        <title>Genome Sequence of Photobacterium leiognathi lrivu.4.1.</title>
        <authorList>
            <person name="Urbanczyk H."/>
            <person name="Ogura Y."/>
            <person name="Hayashi T."/>
            <person name="Dunlap P.V."/>
        </authorList>
    </citation>
    <scope>NUCLEOTIDE SEQUENCE [LARGE SCALE GENOMIC DNA]</scope>
    <source>
        <strain evidence="2">lrivu.4.1</strain>
    </source>
</reference>
<dbReference type="AlphaFoldDB" id="V5F7M8"/>
<dbReference type="eggNOG" id="ENOG5032YPG">
    <property type="taxonomic scope" value="Bacteria"/>
</dbReference>
<protein>
    <submittedName>
        <fullName evidence="1">Type I restriction-modification system</fullName>
    </submittedName>
</protein>
<dbReference type="EMBL" id="DF196820">
    <property type="protein sequence ID" value="GAD31309.1"/>
    <property type="molecule type" value="Genomic_DNA"/>
</dbReference>
<gene>
    <name evidence="1" type="ORF">PLEI_2967</name>
</gene>
<evidence type="ECO:0000313" key="1">
    <source>
        <dbReference type="EMBL" id="GAD31309.1"/>
    </source>
</evidence>
<dbReference type="HOGENOM" id="CLU_162353_1_0_6"/>
<name>V5F7M8_PHOLE</name>
<organism evidence="1 2">
    <name type="scientific">Photobacterium leiognathi lrivu.4.1</name>
    <dbReference type="NCBI Taxonomy" id="1248232"/>
    <lineage>
        <taxon>Bacteria</taxon>
        <taxon>Pseudomonadati</taxon>
        <taxon>Pseudomonadota</taxon>
        <taxon>Gammaproteobacteria</taxon>
        <taxon>Vibrionales</taxon>
        <taxon>Vibrionaceae</taxon>
        <taxon>Photobacterium</taxon>
    </lineage>
</organism>
<dbReference type="RefSeq" id="WP_023934116.1">
    <property type="nucleotide sequence ID" value="NZ_DF196820.1"/>
</dbReference>
<dbReference type="Proteomes" id="UP000030675">
    <property type="component" value="Unassembled WGS sequence"/>
</dbReference>
<evidence type="ECO:0000313" key="2">
    <source>
        <dbReference type="Proteomes" id="UP000030675"/>
    </source>
</evidence>
<sequence length="88" mass="10028">MEKFTLGLTFTTQTVKQFFSPDFVKSCFLRHQQGDFGDICQHDIAVNIENIERKGRILSSYKNENGETLWIITDAGHSVTTALLPSQY</sequence>
<proteinExistence type="predicted"/>